<organism evidence="1 2">
    <name type="scientific">Marchantia polymorpha</name>
    <name type="common">Common liverwort</name>
    <name type="synonym">Marchantia aquatica</name>
    <dbReference type="NCBI Taxonomy" id="3197"/>
    <lineage>
        <taxon>Eukaryota</taxon>
        <taxon>Viridiplantae</taxon>
        <taxon>Streptophyta</taxon>
        <taxon>Embryophyta</taxon>
        <taxon>Marchantiophyta</taxon>
        <taxon>Marchantiopsida</taxon>
        <taxon>Marchantiidae</taxon>
        <taxon>Marchantiales</taxon>
        <taxon>Marchantiaceae</taxon>
        <taxon>Marchantia</taxon>
    </lineage>
</organism>
<dbReference type="Gramene" id="Mp5g07190.1">
    <property type="protein sequence ID" value="Mp5g07190.1.cds1"/>
    <property type="gene ID" value="Mp5g07190"/>
</dbReference>
<keyword evidence="2" id="KW-1185">Reference proteome</keyword>
<name>A0A2R6W751_MARPO</name>
<evidence type="ECO:0000313" key="1">
    <source>
        <dbReference type="EMBL" id="PTQ29673.1"/>
    </source>
</evidence>
<reference evidence="2" key="1">
    <citation type="journal article" date="2017" name="Cell">
        <title>Insights into land plant evolution garnered from the Marchantia polymorpha genome.</title>
        <authorList>
            <person name="Bowman J.L."/>
            <person name="Kohchi T."/>
            <person name="Yamato K.T."/>
            <person name="Jenkins J."/>
            <person name="Shu S."/>
            <person name="Ishizaki K."/>
            <person name="Yamaoka S."/>
            <person name="Nishihama R."/>
            <person name="Nakamura Y."/>
            <person name="Berger F."/>
            <person name="Adam C."/>
            <person name="Aki S.S."/>
            <person name="Althoff F."/>
            <person name="Araki T."/>
            <person name="Arteaga-Vazquez M.A."/>
            <person name="Balasubrmanian S."/>
            <person name="Barry K."/>
            <person name="Bauer D."/>
            <person name="Boehm C.R."/>
            <person name="Briginshaw L."/>
            <person name="Caballero-Perez J."/>
            <person name="Catarino B."/>
            <person name="Chen F."/>
            <person name="Chiyoda S."/>
            <person name="Chovatia M."/>
            <person name="Davies K.M."/>
            <person name="Delmans M."/>
            <person name="Demura T."/>
            <person name="Dierschke T."/>
            <person name="Dolan L."/>
            <person name="Dorantes-Acosta A.E."/>
            <person name="Eklund D.M."/>
            <person name="Florent S.N."/>
            <person name="Flores-Sandoval E."/>
            <person name="Fujiyama A."/>
            <person name="Fukuzawa H."/>
            <person name="Galik B."/>
            <person name="Grimanelli D."/>
            <person name="Grimwood J."/>
            <person name="Grossniklaus U."/>
            <person name="Hamada T."/>
            <person name="Haseloff J."/>
            <person name="Hetherington A.J."/>
            <person name="Higo A."/>
            <person name="Hirakawa Y."/>
            <person name="Hundley H.N."/>
            <person name="Ikeda Y."/>
            <person name="Inoue K."/>
            <person name="Inoue S.I."/>
            <person name="Ishida S."/>
            <person name="Jia Q."/>
            <person name="Kakita M."/>
            <person name="Kanazawa T."/>
            <person name="Kawai Y."/>
            <person name="Kawashima T."/>
            <person name="Kennedy M."/>
            <person name="Kinose K."/>
            <person name="Kinoshita T."/>
            <person name="Kohara Y."/>
            <person name="Koide E."/>
            <person name="Komatsu K."/>
            <person name="Kopischke S."/>
            <person name="Kubo M."/>
            <person name="Kyozuka J."/>
            <person name="Lagercrantz U."/>
            <person name="Lin S.S."/>
            <person name="Lindquist E."/>
            <person name="Lipzen A.M."/>
            <person name="Lu C.W."/>
            <person name="De Luna E."/>
            <person name="Martienssen R.A."/>
            <person name="Minamino N."/>
            <person name="Mizutani M."/>
            <person name="Mizutani M."/>
            <person name="Mochizuki N."/>
            <person name="Monte I."/>
            <person name="Mosher R."/>
            <person name="Nagasaki H."/>
            <person name="Nakagami H."/>
            <person name="Naramoto S."/>
            <person name="Nishitani K."/>
            <person name="Ohtani M."/>
            <person name="Okamoto T."/>
            <person name="Okumura M."/>
            <person name="Phillips J."/>
            <person name="Pollak B."/>
            <person name="Reinders A."/>
            <person name="Rovekamp M."/>
            <person name="Sano R."/>
            <person name="Sawa S."/>
            <person name="Schmid M.W."/>
            <person name="Shirakawa M."/>
            <person name="Solano R."/>
            <person name="Spunde A."/>
            <person name="Suetsugu N."/>
            <person name="Sugano S."/>
            <person name="Sugiyama A."/>
            <person name="Sun R."/>
            <person name="Suzuki Y."/>
            <person name="Takenaka M."/>
            <person name="Takezawa D."/>
            <person name="Tomogane H."/>
            <person name="Tsuzuki M."/>
            <person name="Ueda T."/>
            <person name="Umeda M."/>
            <person name="Ward J.M."/>
            <person name="Watanabe Y."/>
            <person name="Yazaki K."/>
            <person name="Yokoyama R."/>
            <person name="Yoshitake Y."/>
            <person name="Yotsui I."/>
            <person name="Zachgo S."/>
            <person name="Schmutz J."/>
        </authorList>
    </citation>
    <scope>NUCLEOTIDE SEQUENCE [LARGE SCALE GENOMIC DNA]</scope>
    <source>
        <strain evidence="2">Tak-1</strain>
    </source>
</reference>
<dbReference type="AlphaFoldDB" id="A0A2R6W751"/>
<dbReference type="EMBL" id="KZ772808">
    <property type="protein sequence ID" value="PTQ29673.1"/>
    <property type="molecule type" value="Genomic_DNA"/>
</dbReference>
<evidence type="ECO:0000313" key="2">
    <source>
        <dbReference type="Proteomes" id="UP000244005"/>
    </source>
</evidence>
<protein>
    <submittedName>
        <fullName evidence="1">Uncharacterized protein</fullName>
    </submittedName>
</protein>
<dbReference type="Proteomes" id="UP000244005">
    <property type="component" value="Unassembled WGS sequence"/>
</dbReference>
<gene>
    <name evidence="1" type="ORF">MARPO_0136s0002</name>
</gene>
<proteinExistence type="predicted"/>
<accession>A0A2R6W751</accession>
<sequence length="83" mass="9532">MATTCTSYVDTSPYPVMANEHPVPSFCFSWQVADATRSLLLITLSKSRFPSRRLFLHIVPSVLVSFREYMSSLRAIRHSYRGF</sequence>